<dbReference type="EMBL" id="JAUUCC010000100">
    <property type="protein sequence ID" value="MEE2054220.1"/>
    <property type="molecule type" value="Genomic_DNA"/>
</dbReference>
<keyword evidence="1" id="KW-0808">Transferase</keyword>
<dbReference type="GO" id="GO:0016301">
    <property type="term" value="F:kinase activity"/>
    <property type="evidence" value="ECO:0007669"/>
    <property type="project" value="UniProtKB-KW"/>
</dbReference>
<dbReference type="Proteomes" id="UP001348641">
    <property type="component" value="Unassembled WGS sequence"/>
</dbReference>
<evidence type="ECO:0000313" key="2">
    <source>
        <dbReference type="Proteomes" id="UP001348641"/>
    </source>
</evidence>
<protein>
    <submittedName>
        <fullName evidence="1">Protein kinase</fullName>
    </submittedName>
</protein>
<dbReference type="Gene3D" id="1.10.510.10">
    <property type="entry name" value="Transferase(Phosphotransferase) domain 1"/>
    <property type="match status" value="1"/>
</dbReference>
<sequence>MHEQLTRLIAPHTGRIDHVEPTSGHSAATTAVVTGEGGRVFVKAVPDRSGGLLDEVERESLINPHLDGLSPELLWQARGDGWFVLGFEVIDARPTDYTPGSADLPRVVEAMDRIVGLPLPDVARPWVETRWDRALTGDEVEAVRGDHLTHADLHPHNIVIDRADRLWVIDWAWPTRASAVVTSSCLAVQLVSAKQDPADVEKLLAASQVWERIDREALLLFARAQVRMHRHYTKLRPEEEWLEAMLDAAKAWYRHLKG</sequence>
<comment type="caution">
    <text evidence="1">The sequence shown here is derived from an EMBL/GenBank/DDBJ whole genome shotgun (WGS) entry which is preliminary data.</text>
</comment>
<accession>A0ABU7KY29</accession>
<dbReference type="RefSeq" id="WP_330161086.1">
    <property type="nucleotide sequence ID" value="NZ_BAAAJA010000015.1"/>
</dbReference>
<reference evidence="1 2" key="1">
    <citation type="submission" date="2023-07" db="EMBL/GenBank/DDBJ databases">
        <authorList>
            <person name="Girao M."/>
            <person name="Carvalho M.F."/>
        </authorList>
    </citation>
    <scope>NUCLEOTIDE SEQUENCE [LARGE SCALE GENOMIC DNA]</scope>
    <source>
        <strain evidence="1 2">66/93</strain>
    </source>
</reference>
<gene>
    <name evidence="1" type="ORF">Q8A49_27350</name>
</gene>
<dbReference type="InterPro" id="IPR011009">
    <property type="entry name" value="Kinase-like_dom_sf"/>
</dbReference>
<dbReference type="SUPFAM" id="SSF56112">
    <property type="entry name" value="Protein kinase-like (PK-like)"/>
    <property type="match status" value="1"/>
</dbReference>
<proteinExistence type="predicted"/>
<evidence type="ECO:0000313" key="1">
    <source>
        <dbReference type="EMBL" id="MEE2054220.1"/>
    </source>
</evidence>
<organism evidence="1 2">
    <name type="scientific">Nocardiopsis tropica</name>
    <dbReference type="NCBI Taxonomy" id="109330"/>
    <lineage>
        <taxon>Bacteria</taxon>
        <taxon>Bacillati</taxon>
        <taxon>Actinomycetota</taxon>
        <taxon>Actinomycetes</taxon>
        <taxon>Streptosporangiales</taxon>
        <taxon>Nocardiopsidaceae</taxon>
        <taxon>Nocardiopsis</taxon>
    </lineage>
</organism>
<name>A0ABU7KY29_9ACTN</name>
<keyword evidence="1" id="KW-0418">Kinase</keyword>